<comment type="caution">
    <text evidence="3">The sequence shown here is derived from an EMBL/GenBank/DDBJ whole genome shotgun (WGS) entry which is preliminary data.</text>
</comment>
<sequence length="174" mass="19924">MTLEIIIFILAILFGIILYWSESKSNRIYKFINRLTHNEELQMKAGNRKGFVHKQPFLMRLVYVTLLFVIAGVIVQFVTPINAFYVQYFASAIVGTLIGTYLASAVLFAKESTSKETLEKTFEKGKTAVEDFTEDLKDRFEKEEAPEAELKPDPNAPTNKKSARDRFKDKGMIK</sequence>
<dbReference type="OrthoDB" id="1200560at2"/>
<keyword evidence="2" id="KW-1133">Transmembrane helix</keyword>
<dbReference type="RefSeq" id="WP_121915645.1">
    <property type="nucleotide sequence ID" value="NZ_REFV01000001.1"/>
</dbReference>
<dbReference type="EMBL" id="REFV01000001">
    <property type="protein sequence ID" value="RMB63849.1"/>
    <property type="molecule type" value="Genomic_DNA"/>
</dbReference>
<feature type="region of interest" description="Disordered" evidence="1">
    <location>
        <begin position="142"/>
        <end position="174"/>
    </location>
</feature>
<organism evidence="3 4">
    <name type="scientific">Dokdonia sinensis</name>
    <dbReference type="NCBI Taxonomy" id="2479847"/>
    <lineage>
        <taxon>Bacteria</taxon>
        <taxon>Pseudomonadati</taxon>
        <taxon>Bacteroidota</taxon>
        <taxon>Flavobacteriia</taxon>
        <taxon>Flavobacteriales</taxon>
        <taxon>Flavobacteriaceae</taxon>
        <taxon>Dokdonia</taxon>
    </lineage>
</organism>
<dbReference type="Proteomes" id="UP000281985">
    <property type="component" value="Unassembled WGS sequence"/>
</dbReference>
<evidence type="ECO:0000256" key="2">
    <source>
        <dbReference type="SAM" id="Phobius"/>
    </source>
</evidence>
<evidence type="ECO:0000313" key="3">
    <source>
        <dbReference type="EMBL" id="RMB63849.1"/>
    </source>
</evidence>
<feature type="compositionally biased region" description="Basic and acidic residues" evidence="1">
    <location>
        <begin position="162"/>
        <end position="174"/>
    </location>
</feature>
<protein>
    <submittedName>
        <fullName evidence="3">Uncharacterized protein</fullName>
    </submittedName>
</protein>
<evidence type="ECO:0000313" key="4">
    <source>
        <dbReference type="Proteomes" id="UP000281985"/>
    </source>
</evidence>
<keyword evidence="4" id="KW-1185">Reference proteome</keyword>
<accession>A0A3M0GRM5</accession>
<feature type="transmembrane region" description="Helical" evidence="2">
    <location>
        <begin position="6"/>
        <end position="21"/>
    </location>
</feature>
<gene>
    <name evidence="3" type="ORF">EAX61_00210</name>
</gene>
<keyword evidence="2" id="KW-0812">Transmembrane</keyword>
<feature type="compositionally biased region" description="Basic and acidic residues" evidence="1">
    <location>
        <begin position="142"/>
        <end position="152"/>
    </location>
</feature>
<evidence type="ECO:0000256" key="1">
    <source>
        <dbReference type="SAM" id="MobiDB-lite"/>
    </source>
</evidence>
<feature type="transmembrane region" description="Helical" evidence="2">
    <location>
        <begin position="57"/>
        <end position="79"/>
    </location>
</feature>
<proteinExistence type="predicted"/>
<reference evidence="3 4" key="1">
    <citation type="submission" date="2018-10" db="EMBL/GenBank/DDBJ databases">
        <title>Dokdonia luteus sp. nov., isolated from sea water.</title>
        <authorList>
            <person name="Zhou L.Y."/>
            <person name="Du Z.J."/>
        </authorList>
    </citation>
    <scope>NUCLEOTIDE SEQUENCE [LARGE SCALE GENOMIC DNA]</scope>
    <source>
        <strain evidence="3 4">SH27</strain>
    </source>
</reference>
<keyword evidence="2" id="KW-0472">Membrane</keyword>
<name>A0A3M0GRM5_9FLAO</name>
<dbReference type="AlphaFoldDB" id="A0A3M0GRM5"/>
<feature type="transmembrane region" description="Helical" evidence="2">
    <location>
        <begin position="85"/>
        <end position="109"/>
    </location>
</feature>